<dbReference type="RefSeq" id="WP_187020398.1">
    <property type="nucleotide sequence ID" value="NZ_JACRUK010000047.1"/>
</dbReference>
<evidence type="ECO:0000313" key="2">
    <source>
        <dbReference type="EMBL" id="MBC5845604.1"/>
    </source>
</evidence>
<sequence>MISNKEVRLIEIPKIHDLRGNLSVIQGDTIPFVSNRVYYLYDIPGGSKRGGHAHKEQKEFLVALSGSFDVVLKDGQFDTKVTLNKPNFGLLIEKGIWRELENFSSGSVCLVLASGEFDEDDYIRDFDDFKLFKNS</sequence>
<name>A0A923N1I0_9FLAO</name>
<gene>
    <name evidence="2" type="ORF">H8R25_14320</name>
</gene>
<keyword evidence="3" id="KW-1185">Reference proteome</keyword>
<dbReference type="InterPro" id="IPR008894">
    <property type="entry name" value="QdtA_cupin_dom"/>
</dbReference>
<protein>
    <submittedName>
        <fullName evidence="2">WxcM-like domain-containing protein</fullName>
    </submittedName>
</protein>
<comment type="caution">
    <text evidence="2">The sequence shown here is derived from an EMBL/GenBank/DDBJ whole genome shotgun (WGS) entry which is preliminary data.</text>
</comment>
<evidence type="ECO:0000259" key="1">
    <source>
        <dbReference type="Pfam" id="PF05523"/>
    </source>
</evidence>
<dbReference type="Gene3D" id="2.60.120.10">
    <property type="entry name" value="Jelly Rolls"/>
    <property type="match status" value="1"/>
</dbReference>
<dbReference type="EMBL" id="JACRUL010000045">
    <property type="protein sequence ID" value="MBC5845604.1"/>
    <property type="molecule type" value="Genomic_DNA"/>
</dbReference>
<proteinExistence type="predicted"/>
<evidence type="ECO:0000313" key="3">
    <source>
        <dbReference type="Proteomes" id="UP000641454"/>
    </source>
</evidence>
<dbReference type="AlphaFoldDB" id="A0A923N1I0"/>
<dbReference type="InterPro" id="IPR014710">
    <property type="entry name" value="RmlC-like_jellyroll"/>
</dbReference>
<feature type="domain" description="Sugar 3,4-ketoisomerase QdtA cupin" evidence="1">
    <location>
        <begin position="6"/>
        <end position="132"/>
    </location>
</feature>
<dbReference type="SUPFAM" id="SSF51182">
    <property type="entry name" value="RmlC-like cupins"/>
    <property type="match status" value="1"/>
</dbReference>
<reference evidence="2 3" key="1">
    <citation type="submission" date="2020-08" db="EMBL/GenBank/DDBJ databases">
        <title>Description of novel Flavobacterium F-392 isolate.</title>
        <authorList>
            <person name="Saticioglu I.B."/>
            <person name="Duman M."/>
            <person name="Altun S."/>
        </authorList>
    </citation>
    <scope>NUCLEOTIDE SEQUENCE [LARGE SCALE GENOMIC DNA]</scope>
    <source>
        <strain evidence="2 3">F-392</strain>
    </source>
</reference>
<dbReference type="InterPro" id="IPR011051">
    <property type="entry name" value="RmlC_Cupin_sf"/>
</dbReference>
<dbReference type="Proteomes" id="UP000641454">
    <property type="component" value="Unassembled WGS sequence"/>
</dbReference>
<dbReference type="CDD" id="cd20292">
    <property type="entry name" value="cupin_QdtA-like"/>
    <property type="match status" value="1"/>
</dbReference>
<organism evidence="2 3">
    <name type="scientific">Flavobacterium muglaense</name>
    <dbReference type="NCBI Taxonomy" id="2764716"/>
    <lineage>
        <taxon>Bacteria</taxon>
        <taxon>Pseudomonadati</taxon>
        <taxon>Bacteroidota</taxon>
        <taxon>Flavobacteriia</taxon>
        <taxon>Flavobacteriales</taxon>
        <taxon>Flavobacteriaceae</taxon>
        <taxon>Flavobacterium</taxon>
    </lineage>
</organism>
<dbReference type="Pfam" id="PF05523">
    <property type="entry name" value="FdtA"/>
    <property type="match status" value="1"/>
</dbReference>
<accession>A0A923N1I0</accession>